<evidence type="ECO:0000256" key="1">
    <source>
        <dbReference type="ARBA" id="ARBA00007665"/>
    </source>
</evidence>
<dbReference type="InterPro" id="IPR036956">
    <property type="entry name" value="Impact_N_sf"/>
</dbReference>
<feature type="domain" description="UPF0029" evidence="3">
    <location>
        <begin position="140"/>
        <end position="195"/>
    </location>
</feature>
<evidence type="ECO:0008006" key="6">
    <source>
        <dbReference type="Google" id="ProtNLM"/>
    </source>
</evidence>
<dbReference type="GO" id="GO:0005737">
    <property type="term" value="C:cytoplasm"/>
    <property type="evidence" value="ECO:0007669"/>
    <property type="project" value="TreeGrafter"/>
</dbReference>
<proteinExistence type="inferred from homology"/>
<dbReference type="InterPro" id="IPR001498">
    <property type="entry name" value="Impact_N"/>
</dbReference>
<dbReference type="RefSeq" id="WP_098062928.1">
    <property type="nucleotide sequence ID" value="NZ_PDEP01000012.1"/>
</dbReference>
<evidence type="ECO:0000313" key="4">
    <source>
        <dbReference type="EMBL" id="PEN05673.1"/>
    </source>
</evidence>
<dbReference type="SUPFAM" id="SSF54980">
    <property type="entry name" value="EF-G C-terminal domain-like"/>
    <property type="match status" value="1"/>
</dbReference>
<reference evidence="4 5" key="1">
    <citation type="submission" date="2017-10" db="EMBL/GenBank/DDBJ databases">
        <title>Draft genome of Longimonas halophila.</title>
        <authorList>
            <person name="Goh K.M."/>
            <person name="Shamsir M.S."/>
            <person name="Lim S.W."/>
        </authorList>
    </citation>
    <scope>NUCLEOTIDE SEQUENCE [LARGE SCALE GENOMIC DNA]</scope>
    <source>
        <strain evidence="4 5">KCTC 42399</strain>
    </source>
</reference>
<dbReference type="InterPro" id="IPR035647">
    <property type="entry name" value="EFG_III/V"/>
</dbReference>
<dbReference type="InterPro" id="IPR023582">
    <property type="entry name" value="Impact"/>
</dbReference>
<dbReference type="Gene3D" id="3.30.230.30">
    <property type="entry name" value="Impact, N-terminal domain"/>
    <property type="match status" value="1"/>
</dbReference>
<dbReference type="Gene3D" id="3.30.70.240">
    <property type="match status" value="1"/>
</dbReference>
<name>A0A2H3P327_9BACT</name>
<dbReference type="PANTHER" id="PTHR16301">
    <property type="entry name" value="IMPACT-RELATED"/>
    <property type="match status" value="1"/>
</dbReference>
<dbReference type="SUPFAM" id="SSF54211">
    <property type="entry name" value="Ribosomal protein S5 domain 2-like"/>
    <property type="match status" value="1"/>
</dbReference>
<comment type="caution">
    <text evidence="4">The sequence shown here is derived from an EMBL/GenBank/DDBJ whole genome shotgun (WGS) entry which is preliminary data.</text>
</comment>
<comment type="similarity">
    <text evidence="1">Belongs to the IMPACT family.</text>
</comment>
<keyword evidence="5" id="KW-1185">Reference proteome</keyword>
<dbReference type="PANTHER" id="PTHR16301:SF20">
    <property type="entry name" value="IMPACT FAMILY MEMBER YIGZ"/>
    <property type="match status" value="1"/>
</dbReference>
<accession>A0A2H3P327</accession>
<gene>
    <name evidence="4" type="ORF">CRI93_12235</name>
</gene>
<sequence>MVDTYRTLASPGRAELKRNGSRFLAQARSVDTAEAAESYIDAVRTERHQATHHCTAYRIHPSGDVFRYNDDGEPTGTAGPPILQQIDGRDLTNTLVIVTRYYGGTKLGTGGLVRAYGDAAAAALDAASITESVVRTPVAVTFNYNDTAAAEQVLRQFDTARLDDAYTDVTRWVVGLRPSQVDAFVDSMTNALGGRATIERDP</sequence>
<dbReference type="Proteomes" id="UP000221024">
    <property type="component" value="Unassembled WGS sequence"/>
</dbReference>
<organism evidence="4 5">
    <name type="scientific">Longimonas halophila</name>
    <dbReference type="NCBI Taxonomy" id="1469170"/>
    <lineage>
        <taxon>Bacteria</taxon>
        <taxon>Pseudomonadati</taxon>
        <taxon>Rhodothermota</taxon>
        <taxon>Rhodothermia</taxon>
        <taxon>Rhodothermales</taxon>
        <taxon>Salisaetaceae</taxon>
        <taxon>Longimonas</taxon>
    </lineage>
</organism>
<dbReference type="OrthoDB" id="9813771at2"/>
<dbReference type="Pfam" id="PF01205">
    <property type="entry name" value="Impact_N"/>
    <property type="match status" value="1"/>
</dbReference>
<evidence type="ECO:0000259" key="3">
    <source>
        <dbReference type="Pfam" id="PF09186"/>
    </source>
</evidence>
<dbReference type="InterPro" id="IPR015269">
    <property type="entry name" value="UPF0029_Impact_C"/>
</dbReference>
<dbReference type="AlphaFoldDB" id="A0A2H3P327"/>
<protein>
    <recommendedName>
        <fullName evidence="6">YigZ family protein</fullName>
    </recommendedName>
</protein>
<dbReference type="GO" id="GO:0006446">
    <property type="term" value="P:regulation of translational initiation"/>
    <property type="evidence" value="ECO:0007669"/>
    <property type="project" value="TreeGrafter"/>
</dbReference>
<dbReference type="InterPro" id="IPR020569">
    <property type="entry name" value="UPF0029_Impact_CS"/>
</dbReference>
<dbReference type="Pfam" id="PF09186">
    <property type="entry name" value="DUF1949"/>
    <property type="match status" value="1"/>
</dbReference>
<dbReference type="InterPro" id="IPR020568">
    <property type="entry name" value="Ribosomal_Su5_D2-typ_SF"/>
</dbReference>
<dbReference type="PROSITE" id="PS00910">
    <property type="entry name" value="UPF0029"/>
    <property type="match status" value="1"/>
</dbReference>
<feature type="domain" description="Impact N-terminal" evidence="2">
    <location>
        <begin position="20"/>
        <end position="124"/>
    </location>
</feature>
<dbReference type="EMBL" id="PDEP01000012">
    <property type="protein sequence ID" value="PEN05673.1"/>
    <property type="molecule type" value="Genomic_DNA"/>
</dbReference>
<evidence type="ECO:0000259" key="2">
    <source>
        <dbReference type="Pfam" id="PF01205"/>
    </source>
</evidence>
<evidence type="ECO:0000313" key="5">
    <source>
        <dbReference type="Proteomes" id="UP000221024"/>
    </source>
</evidence>